<comment type="similarity">
    <text evidence="1">Belongs to the IAP family.</text>
</comment>
<sequence length="423" mass="47773">MGTLPIKFRNEDMQRFLSKVGQLVVHIETAGPNSTLRQGSGNILTQMPTIHERSGRQYGVVHVKITSNMIQSTVEEQNCTLTVFHKGRRCAMLKPREILRCNEPEDLMITLVCETEDISLVDLIRETKNSLSMMARQLPEEMKESLTHQFCILVQSNGREIVLSVEKCKQADYGIKVVTNNGRPEANIMKIGQSCDALIAGQCIRKALLYTPALCPGSCGSPILKLRKTPEGFSLDIWTHFGLDRKLDLGISTFKVHTFKDLPIPLTTWPALPGDQMGHYSKVVTIKVAHPVMRSMEQRLLTLQNVPQLPYIANELAKGGFFFMGMDKRMTCYECGYTLRTATKRPSPFVLHCRDQPECQAAVQYIEHLLLCCVCRQRRISSLAYPCLHLKMCDVCSYNQRKCPACDTAITHRFTVYAISNIL</sequence>
<organism evidence="6 7">
    <name type="scientific">Lymnaea stagnalis</name>
    <name type="common">Great pond snail</name>
    <name type="synonym">Helix stagnalis</name>
    <dbReference type="NCBI Taxonomy" id="6523"/>
    <lineage>
        <taxon>Eukaryota</taxon>
        <taxon>Metazoa</taxon>
        <taxon>Spiralia</taxon>
        <taxon>Lophotrochozoa</taxon>
        <taxon>Mollusca</taxon>
        <taxon>Gastropoda</taxon>
        <taxon>Heterobranchia</taxon>
        <taxon>Euthyneura</taxon>
        <taxon>Panpulmonata</taxon>
        <taxon>Hygrophila</taxon>
        <taxon>Lymnaeoidea</taxon>
        <taxon>Lymnaeidae</taxon>
        <taxon>Lymnaea</taxon>
    </lineage>
</organism>
<dbReference type="SUPFAM" id="SSF57924">
    <property type="entry name" value="Inhibitor of apoptosis (IAP) repeat"/>
    <property type="match status" value="1"/>
</dbReference>
<accession>A0AAV2HZ99</accession>
<keyword evidence="2 4" id="KW-0479">Metal-binding</keyword>
<dbReference type="AlphaFoldDB" id="A0AAV2HZ99"/>
<dbReference type="InterPro" id="IPR013083">
    <property type="entry name" value="Znf_RING/FYVE/PHD"/>
</dbReference>
<feature type="domain" description="RING-type" evidence="5">
    <location>
        <begin position="372"/>
        <end position="407"/>
    </location>
</feature>
<name>A0AAV2HZ99_LYMST</name>
<keyword evidence="2 4" id="KW-0863">Zinc-finger</keyword>
<dbReference type="InterPro" id="IPR001841">
    <property type="entry name" value="Znf_RING"/>
</dbReference>
<dbReference type="Pfam" id="PF13920">
    <property type="entry name" value="zf-C3HC4_3"/>
    <property type="match status" value="1"/>
</dbReference>
<dbReference type="PROSITE" id="PS50143">
    <property type="entry name" value="BIR_REPEAT_2"/>
    <property type="match status" value="1"/>
</dbReference>
<evidence type="ECO:0000256" key="4">
    <source>
        <dbReference type="PROSITE-ProRule" id="PRU00175"/>
    </source>
</evidence>
<evidence type="ECO:0000256" key="1">
    <source>
        <dbReference type="ARBA" id="ARBA00006672"/>
    </source>
</evidence>
<evidence type="ECO:0000256" key="3">
    <source>
        <dbReference type="ARBA" id="ARBA00022833"/>
    </source>
</evidence>
<dbReference type="Gene3D" id="1.10.1170.10">
    <property type="entry name" value="Inhibitor Of Apoptosis Protein (2mihbC-IAP-1), Chain A"/>
    <property type="match status" value="1"/>
</dbReference>
<dbReference type="PROSITE" id="PS50089">
    <property type="entry name" value="ZF_RING_2"/>
    <property type="match status" value="1"/>
</dbReference>
<proteinExistence type="inferred from homology"/>
<dbReference type="GO" id="GO:0008270">
    <property type="term" value="F:zinc ion binding"/>
    <property type="evidence" value="ECO:0007669"/>
    <property type="project" value="UniProtKB-KW"/>
</dbReference>
<comment type="caution">
    <text evidence="6">The sequence shown here is derived from an EMBL/GenBank/DDBJ whole genome shotgun (WGS) entry which is preliminary data.</text>
</comment>
<protein>
    <recommendedName>
        <fullName evidence="5">RING-type domain-containing protein</fullName>
    </recommendedName>
</protein>
<reference evidence="6 7" key="1">
    <citation type="submission" date="2024-04" db="EMBL/GenBank/DDBJ databases">
        <authorList>
            <consortium name="Genoscope - CEA"/>
            <person name="William W."/>
        </authorList>
    </citation>
    <scope>NUCLEOTIDE SEQUENCE [LARGE SCALE GENOMIC DNA]</scope>
</reference>
<dbReference type="EMBL" id="CAXITT010000324">
    <property type="protein sequence ID" value="CAL1539056.1"/>
    <property type="molecule type" value="Genomic_DNA"/>
</dbReference>
<dbReference type="Pfam" id="PF00653">
    <property type="entry name" value="BIR"/>
    <property type="match status" value="1"/>
</dbReference>
<evidence type="ECO:0000313" key="6">
    <source>
        <dbReference type="EMBL" id="CAL1539056.1"/>
    </source>
</evidence>
<gene>
    <name evidence="6" type="ORF">GSLYS_00012877001</name>
</gene>
<evidence type="ECO:0000259" key="5">
    <source>
        <dbReference type="PROSITE" id="PS50089"/>
    </source>
</evidence>
<dbReference type="InterPro" id="IPR001370">
    <property type="entry name" value="BIR_rpt"/>
</dbReference>
<keyword evidence="3" id="KW-0862">Zinc</keyword>
<keyword evidence="7" id="KW-1185">Reference proteome</keyword>
<evidence type="ECO:0000256" key="2">
    <source>
        <dbReference type="ARBA" id="ARBA00022771"/>
    </source>
</evidence>
<dbReference type="Proteomes" id="UP001497497">
    <property type="component" value="Unassembled WGS sequence"/>
</dbReference>
<dbReference type="Gene3D" id="3.30.40.10">
    <property type="entry name" value="Zinc/RING finger domain, C3HC4 (zinc finger)"/>
    <property type="match status" value="1"/>
</dbReference>
<evidence type="ECO:0000313" key="7">
    <source>
        <dbReference type="Proteomes" id="UP001497497"/>
    </source>
</evidence>